<protein>
    <submittedName>
        <fullName evidence="2">Uncharacterized protein</fullName>
    </submittedName>
</protein>
<evidence type="ECO:0000256" key="1">
    <source>
        <dbReference type="SAM" id="MobiDB-lite"/>
    </source>
</evidence>
<proteinExistence type="predicted"/>
<feature type="compositionally biased region" description="Basic and acidic residues" evidence="1">
    <location>
        <begin position="76"/>
        <end position="100"/>
    </location>
</feature>
<comment type="caution">
    <text evidence="2">The sequence shown here is derived from an EMBL/GenBank/DDBJ whole genome shotgun (WGS) entry which is preliminary data.</text>
</comment>
<keyword evidence="3" id="KW-1185">Reference proteome</keyword>
<evidence type="ECO:0000313" key="2">
    <source>
        <dbReference type="EMBL" id="RFU24965.1"/>
    </source>
</evidence>
<reference evidence="2 3" key="1">
    <citation type="submission" date="2018-05" db="EMBL/GenBank/DDBJ databases">
        <title>Draft genome sequence of Scytalidium lignicola DSM 105466, a ubiquitous saprotrophic fungus.</title>
        <authorList>
            <person name="Buettner E."/>
            <person name="Gebauer A.M."/>
            <person name="Hofrichter M."/>
            <person name="Liers C."/>
            <person name="Kellner H."/>
        </authorList>
    </citation>
    <scope>NUCLEOTIDE SEQUENCE [LARGE SCALE GENOMIC DNA]</scope>
    <source>
        <strain evidence="2 3">DSM 105466</strain>
    </source>
</reference>
<feature type="region of interest" description="Disordered" evidence="1">
    <location>
        <begin position="47"/>
        <end position="112"/>
    </location>
</feature>
<dbReference type="AlphaFoldDB" id="A0A3E2GUU8"/>
<evidence type="ECO:0000313" key="3">
    <source>
        <dbReference type="Proteomes" id="UP000258309"/>
    </source>
</evidence>
<accession>A0A3E2GUU8</accession>
<name>A0A3E2GUU8_SCYLI</name>
<feature type="non-terminal residue" evidence="2">
    <location>
        <position position="1"/>
    </location>
</feature>
<dbReference type="Proteomes" id="UP000258309">
    <property type="component" value="Unassembled WGS sequence"/>
</dbReference>
<dbReference type="EMBL" id="NCSJ02000380">
    <property type="protein sequence ID" value="RFU24965.1"/>
    <property type="molecule type" value="Genomic_DNA"/>
</dbReference>
<organism evidence="2 3">
    <name type="scientific">Scytalidium lignicola</name>
    <name type="common">Hyphomycete</name>
    <dbReference type="NCBI Taxonomy" id="5539"/>
    <lineage>
        <taxon>Eukaryota</taxon>
        <taxon>Fungi</taxon>
        <taxon>Dikarya</taxon>
        <taxon>Ascomycota</taxon>
        <taxon>Pezizomycotina</taxon>
        <taxon>Leotiomycetes</taxon>
        <taxon>Leotiomycetes incertae sedis</taxon>
        <taxon>Scytalidium</taxon>
    </lineage>
</organism>
<gene>
    <name evidence="2" type="ORF">B7463_g11373</name>
</gene>
<feature type="compositionally biased region" description="Basic and acidic residues" evidence="1">
    <location>
        <begin position="47"/>
        <end position="61"/>
    </location>
</feature>
<feature type="non-terminal residue" evidence="2">
    <location>
        <position position="112"/>
    </location>
</feature>
<sequence length="112" mass="12590">MDALRLIQAGQKDLDSRLARDAALLQKSSSAPDPPLRRTRDIKDQMVEEEQERRERMHEAVDQIEDSSDSVACHECITHDGLDDHDSKTCHDEDAGDGRSRIKSSQKESSST</sequence>